<organism evidence="2 3">
    <name type="scientific">Aquimarina amphilecti</name>
    <dbReference type="NCBI Taxonomy" id="1038014"/>
    <lineage>
        <taxon>Bacteria</taxon>
        <taxon>Pseudomonadati</taxon>
        <taxon>Bacteroidota</taxon>
        <taxon>Flavobacteriia</taxon>
        <taxon>Flavobacteriales</taxon>
        <taxon>Flavobacteriaceae</taxon>
        <taxon>Aquimarina</taxon>
    </lineage>
</organism>
<dbReference type="GO" id="GO:0016747">
    <property type="term" value="F:acyltransferase activity, transferring groups other than amino-acyl groups"/>
    <property type="evidence" value="ECO:0007669"/>
    <property type="project" value="InterPro"/>
</dbReference>
<dbReference type="InterPro" id="IPR000182">
    <property type="entry name" value="GNAT_dom"/>
</dbReference>
<dbReference type="PANTHER" id="PTHR43233:SF1">
    <property type="entry name" value="FAMILY N-ACETYLTRANSFERASE, PUTATIVE (AFU_ORTHOLOGUE AFUA_6G03350)-RELATED"/>
    <property type="match status" value="1"/>
</dbReference>
<dbReference type="CDD" id="cd04301">
    <property type="entry name" value="NAT_SF"/>
    <property type="match status" value="1"/>
</dbReference>
<gene>
    <name evidence="2" type="ORF">SAMN04487910_2777</name>
</gene>
<dbReference type="SUPFAM" id="SSF55729">
    <property type="entry name" value="Acyl-CoA N-acyltransferases (Nat)"/>
    <property type="match status" value="1"/>
</dbReference>
<feature type="domain" description="N-acetyltransferase" evidence="1">
    <location>
        <begin position="3"/>
        <end position="134"/>
    </location>
</feature>
<keyword evidence="2" id="KW-0808">Transferase</keyword>
<dbReference type="Pfam" id="PF00583">
    <property type="entry name" value="Acetyltransf_1"/>
    <property type="match status" value="1"/>
</dbReference>
<dbReference type="Proteomes" id="UP000198521">
    <property type="component" value="Unassembled WGS sequence"/>
</dbReference>
<dbReference type="STRING" id="1038014.SAMN04487910_2777"/>
<dbReference type="Gene3D" id="3.40.630.30">
    <property type="match status" value="1"/>
</dbReference>
<dbReference type="OrthoDB" id="3216107at2"/>
<dbReference type="PROSITE" id="PS51186">
    <property type="entry name" value="GNAT"/>
    <property type="match status" value="1"/>
</dbReference>
<dbReference type="RefSeq" id="WP_091409514.1">
    <property type="nucleotide sequence ID" value="NZ_FOAB01000005.1"/>
</dbReference>
<sequence>MGLIISTEKSKLDIDFIHQFLTNAYWAKGRTKQEVITSIENCLNFGVYINDEQIGFARVLTDYTVFGYLMDVFIIEKHRGKGYSKILIKTIMEYPDLQKVHRWMLATADAHGLYKQFGFDSLPNPNLVMGKNDR</sequence>
<reference evidence="2 3" key="1">
    <citation type="submission" date="2016-10" db="EMBL/GenBank/DDBJ databases">
        <authorList>
            <person name="de Groot N.N."/>
        </authorList>
    </citation>
    <scope>NUCLEOTIDE SEQUENCE [LARGE SCALE GENOMIC DNA]</scope>
    <source>
        <strain evidence="2 3">DSM 25232</strain>
    </source>
</reference>
<accession>A0A1H7RKH9</accession>
<dbReference type="InterPro" id="IPR016181">
    <property type="entry name" value="Acyl_CoA_acyltransferase"/>
</dbReference>
<evidence type="ECO:0000313" key="2">
    <source>
        <dbReference type="EMBL" id="SEL60723.1"/>
    </source>
</evidence>
<dbReference type="PANTHER" id="PTHR43233">
    <property type="entry name" value="FAMILY N-ACETYLTRANSFERASE, PUTATIVE (AFU_ORTHOLOGUE AFUA_6G03350)-RELATED"/>
    <property type="match status" value="1"/>
</dbReference>
<dbReference type="AlphaFoldDB" id="A0A1H7RKH9"/>
<name>A0A1H7RKH9_AQUAM</name>
<protein>
    <submittedName>
        <fullName evidence="2">Acetyltransferase (GNAT) family protein</fullName>
    </submittedName>
</protein>
<evidence type="ECO:0000259" key="1">
    <source>
        <dbReference type="PROSITE" id="PS51186"/>
    </source>
</evidence>
<dbReference type="InterPro" id="IPR053144">
    <property type="entry name" value="Acetyltransferase_Butenolide"/>
</dbReference>
<proteinExistence type="predicted"/>
<evidence type="ECO:0000313" key="3">
    <source>
        <dbReference type="Proteomes" id="UP000198521"/>
    </source>
</evidence>
<keyword evidence="3" id="KW-1185">Reference proteome</keyword>
<dbReference type="EMBL" id="FOAB01000005">
    <property type="protein sequence ID" value="SEL60723.1"/>
    <property type="molecule type" value="Genomic_DNA"/>
</dbReference>